<sequence>MTRRTASASAAPARPCVLLTGFDAFGGASLNPSWLAVQALAGEVLAGHTLVAVQLPTAFAGSLQALAGLLQQHKPALVICVGQAGGRSAMSLERIAINVNDARIADNTGEQPVDTPVVLNGPAAYFSTLPIKAMLQALQQAGIAAEVSQTAGTFVCNHVFYGLMHALAKQRGAGRTRGGFVHVPYLPEQGSPCMSLDEMVRGLKIAIECALTTPHDIAHGAGQIS</sequence>
<dbReference type="HAMAP" id="MF_00417">
    <property type="entry name" value="Pyrrolid_peptidase"/>
    <property type="match status" value="1"/>
</dbReference>
<evidence type="ECO:0000256" key="6">
    <source>
        <dbReference type="HAMAP-Rule" id="MF_00417"/>
    </source>
</evidence>
<evidence type="ECO:0000256" key="4">
    <source>
        <dbReference type="ARBA" id="ARBA00022801"/>
    </source>
</evidence>
<evidence type="ECO:0000313" key="8">
    <source>
        <dbReference type="EMBL" id="MFC6283607.1"/>
    </source>
</evidence>
<dbReference type="Proteomes" id="UP001596270">
    <property type="component" value="Unassembled WGS sequence"/>
</dbReference>
<feature type="active site" evidence="6 7">
    <location>
        <position position="156"/>
    </location>
</feature>
<dbReference type="InterPro" id="IPR033694">
    <property type="entry name" value="PGPEP1_Cys_AS"/>
</dbReference>
<dbReference type="InterPro" id="IPR029762">
    <property type="entry name" value="PGP-I_bact-type"/>
</dbReference>
<comment type="caution">
    <text evidence="8">The sequence shown here is derived from an EMBL/GenBank/DDBJ whole genome shotgun (WGS) entry which is preliminary data.</text>
</comment>
<dbReference type="SUPFAM" id="SSF53182">
    <property type="entry name" value="Pyrrolidone carboxyl peptidase (pyroglutamate aminopeptidase)"/>
    <property type="match status" value="1"/>
</dbReference>
<comment type="similarity">
    <text evidence="1 6">Belongs to the peptidase C15 family.</text>
</comment>
<comment type="catalytic activity">
    <reaction evidence="6 7">
        <text>Release of an N-terminal pyroglutamyl group from a polypeptide, the second amino acid generally not being Pro.</text>
        <dbReference type="EC" id="3.4.19.3"/>
    </reaction>
</comment>
<comment type="function">
    <text evidence="6">Removes 5-oxoproline from various penultimate amino acid residues except L-proline.</text>
</comment>
<evidence type="ECO:0000256" key="1">
    <source>
        <dbReference type="ARBA" id="ARBA00006641"/>
    </source>
</evidence>
<dbReference type="EMBL" id="JBHSRS010000083">
    <property type="protein sequence ID" value="MFC6283607.1"/>
    <property type="molecule type" value="Genomic_DNA"/>
</dbReference>
<dbReference type="Pfam" id="PF01470">
    <property type="entry name" value="Peptidase_C15"/>
    <property type="match status" value="1"/>
</dbReference>
<gene>
    <name evidence="6 8" type="primary">pcp</name>
    <name evidence="8" type="ORF">ACFQND_20465</name>
</gene>
<dbReference type="RefSeq" id="WP_371436486.1">
    <property type="nucleotide sequence ID" value="NZ_JBHSRS010000083.1"/>
</dbReference>
<evidence type="ECO:0000256" key="2">
    <source>
        <dbReference type="ARBA" id="ARBA00022490"/>
    </source>
</evidence>
<dbReference type="NCBIfam" id="TIGR00504">
    <property type="entry name" value="pyro_pdase"/>
    <property type="match status" value="1"/>
</dbReference>
<reference evidence="9" key="1">
    <citation type="journal article" date="2019" name="Int. J. Syst. Evol. Microbiol.">
        <title>The Global Catalogue of Microorganisms (GCM) 10K type strain sequencing project: providing services to taxonomists for standard genome sequencing and annotation.</title>
        <authorList>
            <consortium name="The Broad Institute Genomics Platform"/>
            <consortium name="The Broad Institute Genome Sequencing Center for Infectious Disease"/>
            <person name="Wu L."/>
            <person name="Ma J."/>
        </authorList>
    </citation>
    <scope>NUCLEOTIDE SEQUENCE [LARGE SCALE GENOMIC DNA]</scope>
    <source>
        <strain evidence="9">CCUG 39402</strain>
    </source>
</reference>
<dbReference type="EC" id="3.4.19.3" evidence="6"/>
<protein>
    <recommendedName>
        <fullName evidence="6">Pyrrolidone-carboxylate peptidase</fullName>
        <ecNumber evidence="6">3.4.19.3</ecNumber>
    </recommendedName>
    <alternativeName>
        <fullName evidence="6">5-oxoprolyl-peptidase</fullName>
    </alternativeName>
    <alternativeName>
        <fullName evidence="6">Pyroglutamyl-peptidase I</fullName>
        <shortName evidence="6">PGP-I</shortName>
        <shortName evidence="6">Pyrase</shortName>
    </alternativeName>
</protein>
<dbReference type="GO" id="GO:0016920">
    <property type="term" value="F:pyroglutamyl-peptidase activity"/>
    <property type="evidence" value="ECO:0007669"/>
    <property type="project" value="UniProtKB-EC"/>
</dbReference>
<dbReference type="CDD" id="cd00501">
    <property type="entry name" value="Peptidase_C15"/>
    <property type="match status" value="1"/>
</dbReference>
<proteinExistence type="inferred from homology"/>
<dbReference type="PANTHER" id="PTHR23402">
    <property type="entry name" value="PROTEASE FAMILY C15 PYROGLUTAMYL-PEPTIDASE I-RELATED"/>
    <property type="match status" value="1"/>
</dbReference>
<dbReference type="PRINTS" id="PR00706">
    <property type="entry name" value="PYROGLUPTASE"/>
</dbReference>
<evidence type="ECO:0000256" key="3">
    <source>
        <dbReference type="ARBA" id="ARBA00022670"/>
    </source>
</evidence>
<dbReference type="InterPro" id="IPR000816">
    <property type="entry name" value="Peptidase_C15"/>
</dbReference>
<keyword evidence="3 6" id="KW-0645">Protease</keyword>
<keyword evidence="9" id="KW-1185">Reference proteome</keyword>
<feature type="active site" evidence="6">
    <location>
        <position position="182"/>
    </location>
</feature>
<dbReference type="Gene3D" id="3.40.630.20">
    <property type="entry name" value="Peptidase C15, pyroglutamyl peptidase I-like"/>
    <property type="match status" value="1"/>
</dbReference>
<comment type="subcellular location">
    <subcellularLocation>
        <location evidence="6">Cytoplasm</location>
    </subcellularLocation>
</comment>
<evidence type="ECO:0000256" key="7">
    <source>
        <dbReference type="PROSITE-ProRule" id="PRU10077"/>
    </source>
</evidence>
<dbReference type="PANTHER" id="PTHR23402:SF1">
    <property type="entry name" value="PYROGLUTAMYL-PEPTIDASE I"/>
    <property type="match status" value="1"/>
</dbReference>
<comment type="subunit">
    <text evidence="6">Homotetramer.</text>
</comment>
<name>A0ABW1U3V7_9BURK</name>
<organism evidence="8 9">
    <name type="scientific">Polaromonas aquatica</name>
    <dbReference type="NCBI Taxonomy" id="332657"/>
    <lineage>
        <taxon>Bacteria</taxon>
        <taxon>Pseudomonadati</taxon>
        <taxon>Pseudomonadota</taxon>
        <taxon>Betaproteobacteria</taxon>
        <taxon>Burkholderiales</taxon>
        <taxon>Comamonadaceae</taxon>
        <taxon>Polaromonas</taxon>
    </lineage>
</organism>
<evidence type="ECO:0000313" key="9">
    <source>
        <dbReference type="Proteomes" id="UP001596270"/>
    </source>
</evidence>
<dbReference type="InterPro" id="IPR036440">
    <property type="entry name" value="Peptidase_C15-like_sf"/>
</dbReference>
<keyword evidence="4 6" id="KW-0378">Hydrolase</keyword>
<dbReference type="NCBIfam" id="NF009676">
    <property type="entry name" value="PRK13197.1"/>
    <property type="match status" value="1"/>
</dbReference>
<feature type="active site" evidence="6">
    <location>
        <position position="93"/>
    </location>
</feature>
<dbReference type="PROSITE" id="PS01334">
    <property type="entry name" value="PYRASE_CYS"/>
    <property type="match status" value="1"/>
</dbReference>
<evidence type="ECO:0000256" key="5">
    <source>
        <dbReference type="ARBA" id="ARBA00022807"/>
    </source>
</evidence>
<accession>A0ABW1U3V7</accession>
<keyword evidence="2 6" id="KW-0963">Cytoplasm</keyword>
<dbReference type="PIRSF" id="PIRSF015592">
    <property type="entry name" value="Prld-crbxl_pptds"/>
    <property type="match status" value="1"/>
</dbReference>
<keyword evidence="5 6" id="KW-0788">Thiol protease</keyword>
<dbReference type="InterPro" id="IPR016125">
    <property type="entry name" value="Peptidase_C15-like"/>
</dbReference>